<dbReference type="Proteomes" id="UP000692954">
    <property type="component" value="Unassembled WGS sequence"/>
</dbReference>
<dbReference type="PROSITE" id="PS00518">
    <property type="entry name" value="ZF_RING_1"/>
    <property type="match status" value="1"/>
</dbReference>
<evidence type="ECO:0000259" key="5">
    <source>
        <dbReference type="PROSITE" id="PS50089"/>
    </source>
</evidence>
<keyword evidence="3" id="KW-0862">Zinc</keyword>
<name>A0A8S1R267_9CILI</name>
<keyword evidence="2 4" id="KW-0863">Zinc-finger</keyword>
<dbReference type="AlphaFoldDB" id="A0A8S1R267"/>
<dbReference type="PROSITE" id="PS50089">
    <property type="entry name" value="ZF_RING_2"/>
    <property type="match status" value="1"/>
</dbReference>
<accession>A0A8S1R267</accession>
<dbReference type="InterPro" id="IPR017907">
    <property type="entry name" value="Znf_RING_CS"/>
</dbReference>
<reference evidence="6" key="1">
    <citation type="submission" date="2021-01" db="EMBL/GenBank/DDBJ databases">
        <authorList>
            <consortium name="Genoscope - CEA"/>
            <person name="William W."/>
        </authorList>
    </citation>
    <scope>NUCLEOTIDE SEQUENCE</scope>
</reference>
<keyword evidence="7" id="KW-1185">Reference proteome</keyword>
<dbReference type="PANTHER" id="PTHR10131">
    <property type="entry name" value="TNF RECEPTOR ASSOCIATED FACTOR"/>
    <property type="match status" value="1"/>
</dbReference>
<evidence type="ECO:0000256" key="3">
    <source>
        <dbReference type="ARBA" id="ARBA00022833"/>
    </source>
</evidence>
<evidence type="ECO:0000313" key="6">
    <source>
        <dbReference type="EMBL" id="CAD8121423.1"/>
    </source>
</evidence>
<organism evidence="6 7">
    <name type="scientific">Paramecium sonneborni</name>
    <dbReference type="NCBI Taxonomy" id="65129"/>
    <lineage>
        <taxon>Eukaryota</taxon>
        <taxon>Sar</taxon>
        <taxon>Alveolata</taxon>
        <taxon>Ciliophora</taxon>
        <taxon>Intramacronucleata</taxon>
        <taxon>Oligohymenophorea</taxon>
        <taxon>Peniculida</taxon>
        <taxon>Parameciidae</taxon>
        <taxon>Paramecium</taxon>
    </lineage>
</organism>
<evidence type="ECO:0000256" key="1">
    <source>
        <dbReference type="ARBA" id="ARBA00022723"/>
    </source>
</evidence>
<dbReference type="InterPro" id="IPR027370">
    <property type="entry name" value="Znf-RING_euk"/>
</dbReference>
<protein>
    <recommendedName>
        <fullName evidence="5">RING-type domain-containing protein</fullName>
    </recommendedName>
</protein>
<dbReference type="EMBL" id="CAJJDN010000132">
    <property type="protein sequence ID" value="CAD8121423.1"/>
    <property type="molecule type" value="Genomic_DNA"/>
</dbReference>
<comment type="caution">
    <text evidence="6">The sequence shown here is derived from an EMBL/GenBank/DDBJ whole genome shotgun (WGS) entry which is preliminary data.</text>
</comment>
<dbReference type="OrthoDB" id="294186at2759"/>
<sequence>MQVSKQEAILKELFEDDYFTQIIEHPSVQSPYEELTCSICYNLFDIPIILPDCKHTFCRDCLDEWVSKQAMNCPLCRVNVSNYLTNQKLKFSLIDFNTMFLIDNIEVKCPHCQWKGKTKDLKLHQQKYCNLISCPFNCDGQFSAQELDIHKDICQNRIIKCPQFCGEEFEAHQVFYHLQKCMYSYKQCNKCNCILQNVKLLNHNCNTGSCRNSQFGCTKIEMHSNCDFELNYCKNCFNFLMNKDLQTHNCQNKISIQQLLKSYQNELIESLNPVKHDLKLLEKAMKKCQLESILLLDVPSDKINIIEILQSFGPIQNLKQYLSFPNIEQKKVAVRYFNSNSTQCCKRYIQIFGITSQSLEMGQKSIKLQAKQKIT</sequence>
<dbReference type="GO" id="GO:0008270">
    <property type="term" value="F:zinc ion binding"/>
    <property type="evidence" value="ECO:0007669"/>
    <property type="project" value="UniProtKB-KW"/>
</dbReference>
<dbReference type="SMART" id="SM00184">
    <property type="entry name" value="RING"/>
    <property type="match status" value="1"/>
</dbReference>
<evidence type="ECO:0000256" key="4">
    <source>
        <dbReference type="PROSITE-ProRule" id="PRU00175"/>
    </source>
</evidence>
<keyword evidence="1" id="KW-0479">Metal-binding</keyword>
<evidence type="ECO:0000256" key="2">
    <source>
        <dbReference type="ARBA" id="ARBA00022771"/>
    </source>
</evidence>
<gene>
    <name evidence="6" type="ORF">PSON_ATCC_30995.1.T1320074</name>
</gene>
<feature type="domain" description="RING-type" evidence="5">
    <location>
        <begin position="37"/>
        <end position="77"/>
    </location>
</feature>
<dbReference type="PANTHER" id="PTHR10131:SF94">
    <property type="entry name" value="TNF RECEPTOR-ASSOCIATED FACTOR 4"/>
    <property type="match status" value="1"/>
</dbReference>
<evidence type="ECO:0000313" key="7">
    <source>
        <dbReference type="Proteomes" id="UP000692954"/>
    </source>
</evidence>
<dbReference type="Pfam" id="PF13445">
    <property type="entry name" value="zf-RING_UBOX"/>
    <property type="match status" value="1"/>
</dbReference>
<proteinExistence type="predicted"/>
<dbReference type="InterPro" id="IPR001841">
    <property type="entry name" value="Znf_RING"/>
</dbReference>